<evidence type="ECO:0000313" key="3">
    <source>
        <dbReference type="Proteomes" id="UP000560658"/>
    </source>
</evidence>
<protein>
    <submittedName>
        <fullName evidence="2">Uncharacterized protein</fullName>
    </submittedName>
</protein>
<dbReference type="Proteomes" id="UP000560658">
    <property type="component" value="Unassembled WGS sequence"/>
</dbReference>
<keyword evidence="3" id="KW-1185">Reference proteome</keyword>
<dbReference type="EMBL" id="JACIER010000021">
    <property type="protein sequence ID" value="MBB4045992.1"/>
    <property type="molecule type" value="Genomic_DNA"/>
</dbReference>
<keyword evidence="1" id="KW-0472">Membrane</keyword>
<comment type="caution">
    <text evidence="2">The sequence shown here is derived from an EMBL/GenBank/DDBJ whole genome shotgun (WGS) entry which is preliminary data.</text>
</comment>
<evidence type="ECO:0000256" key="1">
    <source>
        <dbReference type="SAM" id="Phobius"/>
    </source>
</evidence>
<dbReference type="AlphaFoldDB" id="A0A840DCB4"/>
<organism evidence="2 3">
    <name type="scientific">Bacteroides reticulotermitis</name>
    <dbReference type="NCBI Taxonomy" id="1133319"/>
    <lineage>
        <taxon>Bacteria</taxon>
        <taxon>Pseudomonadati</taxon>
        <taxon>Bacteroidota</taxon>
        <taxon>Bacteroidia</taxon>
        <taxon>Bacteroidales</taxon>
        <taxon>Bacteroidaceae</taxon>
        <taxon>Bacteroides</taxon>
    </lineage>
</organism>
<keyword evidence="1" id="KW-0812">Transmembrane</keyword>
<name>A0A840DCB4_9BACE</name>
<sequence length="123" mass="14330">MKDFMEFISIPIILLLSMSGLFMSFFAYVFLLKRKTTGKRSDVTYEVNTKFVLKNASTLSTCNAEPNIKLFFDLRASLEFLKYALCVLRGRMLARKSFYFSEYASCSIICNDYYVFALRRILV</sequence>
<reference evidence="2" key="1">
    <citation type="submission" date="2020-08" db="EMBL/GenBank/DDBJ databases">
        <title>Genomic Encyclopedia of Type Strains, Phase IV (KMG-IV): sequencing the most valuable type-strain genomes for metagenomic binning, comparative biology and taxonomic classification.</title>
        <authorList>
            <person name="Goeker M."/>
        </authorList>
    </citation>
    <scope>NUCLEOTIDE SEQUENCE [LARGE SCALE GENOMIC DNA]</scope>
    <source>
        <strain evidence="2">DSM 105720</strain>
    </source>
</reference>
<feature type="transmembrane region" description="Helical" evidence="1">
    <location>
        <begin position="12"/>
        <end position="31"/>
    </location>
</feature>
<proteinExistence type="predicted"/>
<evidence type="ECO:0000313" key="2">
    <source>
        <dbReference type="EMBL" id="MBB4045992.1"/>
    </source>
</evidence>
<gene>
    <name evidence="2" type="ORF">GGR06_003818</name>
</gene>
<accession>A0A840DCB4</accession>
<keyword evidence="1" id="KW-1133">Transmembrane helix</keyword>